<protein>
    <submittedName>
        <fullName evidence="1">Uncharacterized protein</fullName>
    </submittedName>
</protein>
<gene>
    <name evidence="1" type="ORF">LCI18_010633</name>
</gene>
<dbReference type="Proteomes" id="UP000830768">
    <property type="component" value="Chromosome 9"/>
</dbReference>
<name>A0ACD3ZEH1_FUSSC</name>
<evidence type="ECO:0000313" key="2">
    <source>
        <dbReference type="Proteomes" id="UP000830768"/>
    </source>
</evidence>
<reference evidence="1" key="1">
    <citation type="submission" date="2021-11" db="EMBL/GenBank/DDBJ databases">
        <title>Fusarium solani-melongenae Genome sequencing and assembly.</title>
        <authorList>
            <person name="Xie S."/>
            <person name="Huang L."/>
            <person name="Zhang X."/>
        </authorList>
    </citation>
    <scope>NUCLEOTIDE SEQUENCE</scope>
    <source>
        <strain evidence="1">CRI 24-3</strain>
    </source>
</reference>
<dbReference type="EMBL" id="CP090037">
    <property type="protein sequence ID" value="UPK99698.1"/>
    <property type="molecule type" value="Genomic_DNA"/>
</dbReference>
<proteinExistence type="predicted"/>
<evidence type="ECO:0000313" key="1">
    <source>
        <dbReference type="EMBL" id="UPK99698.1"/>
    </source>
</evidence>
<accession>A0ACD3ZEH1</accession>
<sequence length="538" mass="59493">MRHSMDKEPSLKVPSHQDPAEKGEILPDDVAVIANEDNDVVLAFITNLDPAIKDEPISAKEYRRVRWKIDLCILPLMAGTTILAAVDKNVIGNTAILGILEDANLTGLEFSWIGSLFFFGYLIFEWPMAFLIQRFPVAKLLSVTVMGWAILAMCTAATHNFAGLAVVRFLMGGLESIVYPTNSILTVMWWTRAEQPVRTAIWFNTFSTAFTGIVSYGIGRTNTSLSQWRLLFLVLGGFTVLWSALLWVFLPDSPVKCWQLSDREKWVAIQRVRDNNTGVQDTTFKWYQVRELIMDPKTWMLVVFAAAQNVPNGAISSFSGLIVRGFGFNTLQAILINLPTGVLGTCFQMILSIPSAKLKGYRCIIIACANLVPLTCATLLWQLPRSDQHGLLASYLCFWTYFTPYVLSTSLPMANTSGHTKKVTMNALWFIAYSLGNILGKLLVGSCNTLQGAYTNSFSPPGPQAFTSRDAPAYTGGFIGLLVSIGVATASISAYGILCKRENMSRDRSGLGADSQGDQNEAFTDMTDKEKPSFRYTY</sequence>
<organism evidence="1 2">
    <name type="scientific">Fusarium solani subsp. cucurbitae</name>
    <name type="common">Neocosmosporum cucurbitae</name>
    <dbReference type="NCBI Taxonomy" id="2747967"/>
    <lineage>
        <taxon>Eukaryota</taxon>
        <taxon>Fungi</taxon>
        <taxon>Dikarya</taxon>
        <taxon>Ascomycota</taxon>
        <taxon>Pezizomycotina</taxon>
        <taxon>Sordariomycetes</taxon>
        <taxon>Hypocreomycetidae</taxon>
        <taxon>Hypocreales</taxon>
        <taxon>Nectriaceae</taxon>
        <taxon>Fusarium</taxon>
        <taxon>Fusarium solani species complex</taxon>
    </lineage>
</organism>
<keyword evidence="2" id="KW-1185">Reference proteome</keyword>